<evidence type="ECO:0000256" key="1">
    <source>
        <dbReference type="SAM" id="Phobius"/>
    </source>
</evidence>
<evidence type="ECO:0000313" key="2">
    <source>
        <dbReference type="EMBL" id="WYZ18773.1"/>
    </source>
</evidence>
<keyword evidence="1" id="KW-1133">Transmembrane helix</keyword>
<sequence length="69" mass="7640">MSKKALYLLGIALTIILGTILYIKFCCNCDAAQPKASENEPSALVKNDNFVPFIDPLILHFNTNNQTLI</sequence>
<evidence type="ECO:0000313" key="3">
    <source>
        <dbReference type="Proteomes" id="UP001623852"/>
    </source>
</evidence>
<keyword evidence="1" id="KW-0472">Membrane</keyword>
<gene>
    <name evidence="2" type="ORF">AABD74_16570</name>
</gene>
<dbReference type="RefSeq" id="WP_406843613.1">
    <property type="nucleotide sequence ID" value="NZ_CP150845.1"/>
</dbReference>
<dbReference type="EMBL" id="CP150845">
    <property type="protein sequence ID" value="WYZ18773.1"/>
    <property type="molecule type" value="Genomic_DNA"/>
</dbReference>
<organism evidence="2 3">
    <name type="scientific">Flavobacterium soyae</name>
    <dbReference type="NCBI Taxonomy" id="2903098"/>
    <lineage>
        <taxon>Bacteria</taxon>
        <taxon>Pseudomonadati</taxon>
        <taxon>Bacteroidota</taxon>
        <taxon>Flavobacteriia</taxon>
        <taxon>Flavobacteriales</taxon>
        <taxon>Flavobacteriaceae</taxon>
        <taxon>Flavobacterium</taxon>
    </lineage>
</organism>
<keyword evidence="1" id="KW-0812">Transmembrane</keyword>
<name>A0ABZ2UBB5_9FLAO</name>
<keyword evidence="3" id="KW-1185">Reference proteome</keyword>
<reference evidence="2 3" key="1">
    <citation type="submission" date="2024-03" db="EMBL/GenBank/DDBJ databases">
        <title>Flavobacterium soyae.</title>
        <authorList>
            <person name="Zheng W."/>
        </authorList>
    </citation>
    <scope>NUCLEOTIDE SEQUENCE [LARGE SCALE GENOMIC DNA]</scope>
    <source>
        <strain evidence="2 3">55</strain>
    </source>
</reference>
<accession>A0ABZ2UBB5</accession>
<dbReference type="Proteomes" id="UP001623852">
    <property type="component" value="Chromosome"/>
</dbReference>
<proteinExistence type="predicted"/>
<feature type="transmembrane region" description="Helical" evidence="1">
    <location>
        <begin position="7"/>
        <end position="25"/>
    </location>
</feature>
<protein>
    <submittedName>
        <fullName evidence="2">Uncharacterized protein</fullName>
    </submittedName>
</protein>